<name>A0A6A1VKC8_9ROSI</name>
<feature type="region of interest" description="Disordered" evidence="1">
    <location>
        <begin position="245"/>
        <end position="265"/>
    </location>
</feature>
<feature type="compositionally biased region" description="Basic and acidic residues" evidence="1">
    <location>
        <begin position="307"/>
        <end position="327"/>
    </location>
</feature>
<proteinExistence type="predicted"/>
<dbReference type="EMBL" id="RXIC02000023">
    <property type="protein sequence ID" value="KAB1213321.1"/>
    <property type="molecule type" value="Genomic_DNA"/>
</dbReference>
<comment type="caution">
    <text evidence="2">The sequence shown here is derived from an EMBL/GenBank/DDBJ whole genome shotgun (WGS) entry which is preliminary data.</text>
</comment>
<dbReference type="OrthoDB" id="773993at2759"/>
<evidence type="ECO:0000256" key="1">
    <source>
        <dbReference type="SAM" id="MobiDB-lite"/>
    </source>
</evidence>
<feature type="compositionally biased region" description="Basic and acidic residues" evidence="1">
    <location>
        <begin position="28"/>
        <end position="41"/>
    </location>
</feature>
<keyword evidence="3" id="KW-1185">Reference proteome</keyword>
<accession>A0A6A1VKC8</accession>
<gene>
    <name evidence="2" type="ORF">CJ030_MR5G003609</name>
</gene>
<dbReference type="AlphaFoldDB" id="A0A6A1VKC8"/>
<feature type="region of interest" description="Disordered" evidence="1">
    <location>
        <begin position="1"/>
        <end position="66"/>
    </location>
</feature>
<evidence type="ECO:0000313" key="2">
    <source>
        <dbReference type="EMBL" id="KAB1213321.1"/>
    </source>
</evidence>
<dbReference type="Proteomes" id="UP000516437">
    <property type="component" value="Chromosome 5"/>
</dbReference>
<dbReference type="PANTHER" id="PTHR36707:SF1">
    <property type="entry name" value="T20M3.17 PROTEIN"/>
    <property type="match status" value="1"/>
</dbReference>
<organism evidence="2 3">
    <name type="scientific">Morella rubra</name>
    <name type="common">Chinese bayberry</name>
    <dbReference type="NCBI Taxonomy" id="262757"/>
    <lineage>
        <taxon>Eukaryota</taxon>
        <taxon>Viridiplantae</taxon>
        <taxon>Streptophyta</taxon>
        <taxon>Embryophyta</taxon>
        <taxon>Tracheophyta</taxon>
        <taxon>Spermatophyta</taxon>
        <taxon>Magnoliopsida</taxon>
        <taxon>eudicotyledons</taxon>
        <taxon>Gunneridae</taxon>
        <taxon>Pentapetalae</taxon>
        <taxon>rosids</taxon>
        <taxon>fabids</taxon>
        <taxon>Fagales</taxon>
        <taxon>Myricaceae</taxon>
        <taxon>Morella</taxon>
    </lineage>
</organism>
<protein>
    <submittedName>
        <fullName evidence="2">Uncharacterized protein</fullName>
    </submittedName>
</protein>
<reference evidence="2 3" key="1">
    <citation type="journal article" date="2019" name="Plant Biotechnol. J.">
        <title>The red bayberry genome and genetic basis of sex determination.</title>
        <authorList>
            <person name="Jia H.M."/>
            <person name="Jia H.J."/>
            <person name="Cai Q.L."/>
            <person name="Wang Y."/>
            <person name="Zhao H.B."/>
            <person name="Yang W.F."/>
            <person name="Wang G.Y."/>
            <person name="Li Y.H."/>
            <person name="Zhan D.L."/>
            <person name="Shen Y.T."/>
            <person name="Niu Q.F."/>
            <person name="Chang L."/>
            <person name="Qiu J."/>
            <person name="Zhao L."/>
            <person name="Xie H.B."/>
            <person name="Fu W.Y."/>
            <person name="Jin J."/>
            <person name="Li X.W."/>
            <person name="Jiao Y."/>
            <person name="Zhou C.C."/>
            <person name="Tu T."/>
            <person name="Chai C.Y."/>
            <person name="Gao J.L."/>
            <person name="Fan L.J."/>
            <person name="van de Weg E."/>
            <person name="Wang J.Y."/>
            <person name="Gao Z.S."/>
        </authorList>
    </citation>
    <scope>NUCLEOTIDE SEQUENCE [LARGE SCALE GENOMIC DNA]</scope>
    <source>
        <tissue evidence="2">Leaves</tissue>
    </source>
</reference>
<dbReference type="PANTHER" id="PTHR36707">
    <property type="entry name" value="T20M3.17 PROTEIN"/>
    <property type="match status" value="1"/>
</dbReference>
<evidence type="ECO:0000313" key="3">
    <source>
        <dbReference type="Proteomes" id="UP000516437"/>
    </source>
</evidence>
<feature type="region of interest" description="Disordered" evidence="1">
    <location>
        <begin position="299"/>
        <end position="337"/>
    </location>
</feature>
<sequence length="390" mass="43325">MIDSPNRTRFTGRPSSGGLMKSYSPSSTRKENTIDRRDEGLARLTSSTGARNDSIRSRKKKMGPICKSRQDQAAVVSAFPLYSAEEDIDLDRQLAKETCSDVKECMWLSSDCTTPSSFFEEYGLFGPCSALENTIPDAKKTTQNGLKEGKEVTCIQSPTSSDASALEATAICSETTESQSCEEPKICDNSSNFLDKTSYLESLVSLDGEDSDLISGRSLELDSLQSLFPSPSSWSSWFAEVLSPRSSVSSQSEHDSDTTLEESDSDEPIFWPLEFKFDWRSERPWNWFSISPRRDITTPSKSVGVKSDSKRVEPEEGCRKEAIEKSVGEGGNFSKKDFRSTDKFPVKKQEFVLDQELPIEMLLGLDEFNGHEGVDLGFDGDLFSLDESLC</sequence>